<evidence type="ECO:0000256" key="9">
    <source>
        <dbReference type="ARBA" id="ARBA00023014"/>
    </source>
</evidence>
<dbReference type="PRINTS" id="PR00415">
    <property type="entry name" value="ACONITASE"/>
</dbReference>
<keyword evidence="6 11" id="KW-0004">4Fe-4S</keyword>
<dbReference type="Gene3D" id="6.10.190.10">
    <property type="match status" value="1"/>
</dbReference>
<evidence type="ECO:0000256" key="11">
    <source>
        <dbReference type="RuleBase" id="RU361275"/>
    </source>
</evidence>
<evidence type="ECO:0000256" key="4">
    <source>
        <dbReference type="ARBA" id="ARBA00005026"/>
    </source>
</evidence>
<dbReference type="InterPro" id="IPR015928">
    <property type="entry name" value="Aconitase/3IPM_dehydase_swvl"/>
</dbReference>
<evidence type="ECO:0000259" key="13">
    <source>
        <dbReference type="Pfam" id="PF00694"/>
    </source>
</evidence>
<dbReference type="NCBIfam" id="TIGR01341">
    <property type="entry name" value="aconitase_1"/>
    <property type="match status" value="1"/>
</dbReference>
<dbReference type="InterPro" id="IPR006249">
    <property type="entry name" value="Aconitase/IRP2"/>
</dbReference>
<dbReference type="PANTHER" id="PTHR11670">
    <property type="entry name" value="ACONITASE/IRON-RESPONSIVE ELEMENT FAMILY MEMBER"/>
    <property type="match status" value="1"/>
</dbReference>
<dbReference type="InterPro" id="IPR036008">
    <property type="entry name" value="Aconitase_4Fe-4S_dom"/>
</dbReference>
<dbReference type="PROSITE" id="PS01244">
    <property type="entry name" value="ACONITASE_2"/>
    <property type="match status" value="1"/>
</dbReference>
<dbReference type="Gene3D" id="3.20.19.10">
    <property type="entry name" value="Aconitase, domain 4"/>
    <property type="match status" value="1"/>
</dbReference>
<comment type="similarity">
    <text evidence="5 11">Belongs to the aconitase/IPM isomerase family.</text>
</comment>
<keyword evidence="9 11" id="KW-0411">Iron-sulfur</keyword>
<dbReference type="GO" id="GO:0003994">
    <property type="term" value="F:aconitate hydratase activity"/>
    <property type="evidence" value="ECO:0007669"/>
    <property type="project" value="UniProtKB-EC"/>
</dbReference>
<dbReference type="InterPro" id="IPR015931">
    <property type="entry name" value="Acnase/IPM_dHydase_lsu_aba_1/3"/>
</dbReference>
<evidence type="ECO:0000256" key="6">
    <source>
        <dbReference type="ARBA" id="ARBA00022485"/>
    </source>
</evidence>
<organism evidence="14 15">
    <name type="scientific">Falsiruegeria litorea</name>
    <dbReference type="NCBI Taxonomy" id="1280831"/>
    <lineage>
        <taxon>Bacteria</taxon>
        <taxon>Pseudomonadati</taxon>
        <taxon>Pseudomonadota</taxon>
        <taxon>Alphaproteobacteria</taxon>
        <taxon>Rhodobacterales</taxon>
        <taxon>Roseobacteraceae</taxon>
        <taxon>Falsiruegeria</taxon>
    </lineage>
</organism>
<proteinExistence type="inferred from homology"/>
<gene>
    <name evidence="14" type="primary">acnA</name>
    <name evidence="14" type="ORF">KL867_02770</name>
</gene>
<evidence type="ECO:0000313" key="14">
    <source>
        <dbReference type="EMBL" id="MBT3139963.1"/>
    </source>
</evidence>
<sequence length="895" mass="96798">MPITVGLDTAKTRKDLSVNGKTISYFSIPAATEAGLGDFSALPAALKVVLENMLRFEDGGFSVSVDDIKAFAEWGANGGKNPREIAYRPARVLMQDFTGVPAVVDLAAMRDGIVSLKGSASKINPLVPVDLVIDHSVMIDEFGNPRAFQMNVDREYERNMERYQFLKWGQSAFNNFRVVPPGTGICHQVNVEYLAQTVWTDTDQNGVEVAYPDTLVGTDSHTTMVNGMAVLGWGVGGIEAEAAMLGQPISMLIPEVVGFKLTGAMVEGTTGTDLVLKVVEMLREKGVVGKFVEFYGDGLDRLPLADRATIANMAPEYGATCGFFPIDGETLRYMRNTGRDEDRLALIEAYAKENGFWRGADYAPIYTDTMELDMGSIVPAISGPKRPQDYVALTDAKSAFRTEMEQTFKRPMGKEIAVKGESYTLESGKVVIASITSCTNTSNPYVMIGAGLVARKAAALGLNRKPWVKTSLAPGSQVVSAYLEAADLQDDLDAIGFNLVGYGCTTCIGNSGPIQPELSEAIAEGDLVATAVLSGNRNFEGRISPDVRANYLASPPLVVAYSLAGTMDIDLSNDPIAQDKNGNDVYLKDIWPSTHEIAELVEKTVTREAFLSKYADVFKGDEKWRSVETTNAETYDWPPASTYIQNPPYFQGMSDQPGTISNIHDAKVLAVLGDMVTTDHISPAGSFASTTPAGQYLLERQVQPREFNSYGSRRGNHEVMMRGTFANIRIKNEMLDGVEGGYTKGPDGNQTSIYDASMAYQEAGTPLVIFGGVQYGAGSSRDWAAKGTALLGVKAVIAESFERIHRSNLVGMGVIPFEFTNGDSRKTLGLTGAETVSISGLDTIQPLQDVPCSITFPDGSVKEITLKCRIDTAPEIQYVEHGGVLHYVLRNLAKS</sequence>
<evidence type="ECO:0000256" key="3">
    <source>
        <dbReference type="ARBA" id="ARBA00004717"/>
    </source>
</evidence>
<evidence type="ECO:0000313" key="15">
    <source>
        <dbReference type="Proteomes" id="UP000763802"/>
    </source>
</evidence>
<dbReference type="NCBIfam" id="NF006757">
    <property type="entry name" value="PRK09277.1"/>
    <property type="match status" value="1"/>
</dbReference>
<reference evidence="14 15" key="1">
    <citation type="submission" date="2021-05" db="EMBL/GenBank/DDBJ databases">
        <title>Draft genomes of marine bacteria isolated from model chitin particles.</title>
        <authorList>
            <person name="Datta M.S."/>
            <person name="Schwartzman J.A."/>
            <person name="Cordero O."/>
        </authorList>
    </citation>
    <scope>NUCLEOTIDE SEQUENCE [LARGE SCALE GENOMIC DNA]</scope>
    <source>
        <strain evidence="14 15">4E07</strain>
    </source>
</reference>
<dbReference type="RefSeq" id="WP_215193582.1">
    <property type="nucleotide sequence ID" value="NZ_JAHHDY010000004.1"/>
</dbReference>
<keyword evidence="15" id="KW-1185">Reference proteome</keyword>
<comment type="caution">
    <text evidence="14">The sequence shown here is derived from an EMBL/GenBank/DDBJ whole genome shotgun (WGS) entry which is preliminary data.</text>
</comment>
<dbReference type="CDD" id="cd01586">
    <property type="entry name" value="AcnA_IRP"/>
    <property type="match status" value="1"/>
</dbReference>
<feature type="domain" description="Aconitase A/isopropylmalate dehydratase small subunit swivel" evidence="13">
    <location>
        <begin position="695"/>
        <end position="821"/>
    </location>
</feature>
<evidence type="ECO:0000256" key="5">
    <source>
        <dbReference type="ARBA" id="ARBA00007185"/>
    </source>
</evidence>
<dbReference type="EC" id="4.2.1.3" evidence="11"/>
<comment type="function">
    <text evidence="11">Catalyzes the isomerization of citrate to isocitrate via cis-aconitate.</text>
</comment>
<dbReference type="PROSITE" id="PS00450">
    <property type="entry name" value="ACONITASE_1"/>
    <property type="match status" value="1"/>
</dbReference>
<dbReference type="SUPFAM" id="SSF52016">
    <property type="entry name" value="LeuD/IlvD-like"/>
    <property type="match status" value="1"/>
</dbReference>
<comment type="cofactor">
    <cofactor evidence="2">
        <name>[4Fe-4S] cluster</name>
        <dbReference type="ChEBI" id="CHEBI:49883"/>
    </cofactor>
</comment>
<evidence type="ECO:0000256" key="2">
    <source>
        <dbReference type="ARBA" id="ARBA00001966"/>
    </source>
</evidence>
<evidence type="ECO:0000256" key="1">
    <source>
        <dbReference type="ARBA" id="ARBA00000118"/>
    </source>
</evidence>
<keyword evidence="7" id="KW-0479">Metal-binding</keyword>
<dbReference type="InterPro" id="IPR000573">
    <property type="entry name" value="AconitaseA/IPMdHydase_ssu_swvl"/>
</dbReference>
<name>A0ABS5WN21_9RHOB</name>
<comment type="catalytic activity">
    <reaction evidence="1">
        <text>(2S,3R)-3-hydroxybutane-1,2,3-tricarboxylate = 2-methyl-cis-aconitate + H2O</text>
        <dbReference type="Rhea" id="RHEA:17941"/>
        <dbReference type="ChEBI" id="CHEBI:15377"/>
        <dbReference type="ChEBI" id="CHEBI:57429"/>
        <dbReference type="ChEBI" id="CHEBI:57872"/>
        <dbReference type="EC" id="4.2.1.99"/>
    </reaction>
</comment>
<dbReference type="InterPro" id="IPR044137">
    <property type="entry name" value="AcnA_IRP_Swivel"/>
</dbReference>
<dbReference type="Proteomes" id="UP000763802">
    <property type="component" value="Unassembled WGS sequence"/>
</dbReference>
<protein>
    <recommendedName>
        <fullName evidence="11">Aconitate hydratase</fullName>
        <shortName evidence="11">Aconitase</shortName>
        <ecNumber evidence="11">4.2.1.3</ecNumber>
    </recommendedName>
</protein>
<dbReference type="Gene3D" id="3.30.499.10">
    <property type="entry name" value="Aconitase, domain 3"/>
    <property type="match status" value="2"/>
</dbReference>
<evidence type="ECO:0000256" key="7">
    <source>
        <dbReference type="ARBA" id="ARBA00022723"/>
    </source>
</evidence>
<dbReference type="InterPro" id="IPR018136">
    <property type="entry name" value="Aconitase_4Fe-4S_BS"/>
</dbReference>
<keyword evidence="11 14" id="KW-0456">Lyase</keyword>
<dbReference type="SUPFAM" id="SSF53732">
    <property type="entry name" value="Aconitase iron-sulfur domain"/>
    <property type="match status" value="1"/>
</dbReference>
<dbReference type="InterPro" id="IPR001030">
    <property type="entry name" value="Acoase/IPM_deHydtase_lsu_aba"/>
</dbReference>
<evidence type="ECO:0000256" key="10">
    <source>
        <dbReference type="ARBA" id="ARBA00023501"/>
    </source>
</evidence>
<dbReference type="Pfam" id="PF00330">
    <property type="entry name" value="Aconitase"/>
    <property type="match status" value="1"/>
</dbReference>
<dbReference type="NCBIfam" id="NF009520">
    <property type="entry name" value="PRK12881.1"/>
    <property type="match status" value="1"/>
</dbReference>
<evidence type="ECO:0000259" key="12">
    <source>
        <dbReference type="Pfam" id="PF00330"/>
    </source>
</evidence>
<dbReference type="Pfam" id="PF00694">
    <property type="entry name" value="Aconitase_C"/>
    <property type="match status" value="1"/>
</dbReference>
<feature type="domain" description="Aconitase/3-isopropylmalate dehydratase large subunit alpha/beta/alpha" evidence="12">
    <location>
        <begin position="84"/>
        <end position="565"/>
    </location>
</feature>
<comment type="pathway">
    <text evidence="3">Carbohydrate metabolism; tricarboxylic acid cycle; isocitrate from oxaloacetate: step 2/2.</text>
</comment>
<evidence type="ECO:0000256" key="8">
    <source>
        <dbReference type="ARBA" id="ARBA00023004"/>
    </source>
</evidence>
<comment type="catalytic activity">
    <reaction evidence="10 11">
        <text>citrate = D-threo-isocitrate</text>
        <dbReference type="Rhea" id="RHEA:10336"/>
        <dbReference type="ChEBI" id="CHEBI:15562"/>
        <dbReference type="ChEBI" id="CHEBI:16947"/>
        <dbReference type="EC" id="4.2.1.3"/>
    </reaction>
</comment>
<comment type="pathway">
    <text evidence="4">Organic acid metabolism; propanoate degradation.</text>
</comment>
<accession>A0ABS5WN21</accession>
<dbReference type="EMBL" id="JAHHDY010000004">
    <property type="protein sequence ID" value="MBT3139963.1"/>
    <property type="molecule type" value="Genomic_DNA"/>
</dbReference>
<dbReference type="CDD" id="cd01580">
    <property type="entry name" value="AcnA_IRP_Swivel"/>
    <property type="match status" value="1"/>
</dbReference>
<keyword evidence="8 11" id="KW-0408">Iron</keyword>